<organism evidence="1 2">
    <name type="scientific">Caulobacter ginsengisoli</name>
    <dbReference type="NCBI Taxonomy" id="400775"/>
    <lineage>
        <taxon>Bacteria</taxon>
        <taxon>Pseudomonadati</taxon>
        <taxon>Pseudomonadota</taxon>
        <taxon>Alphaproteobacteria</taxon>
        <taxon>Caulobacterales</taxon>
        <taxon>Caulobacteraceae</taxon>
        <taxon>Caulobacter</taxon>
    </lineage>
</organism>
<reference evidence="1 2" key="1">
    <citation type="submission" date="2023-07" db="EMBL/GenBank/DDBJ databases">
        <title>Genomic Encyclopedia of Type Strains, Phase IV (KMG-IV): sequencing the most valuable type-strain genomes for metagenomic binning, comparative biology and taxonomic classification.</title>
        <authorList>
            <person name="Goeker M."/>
        </authorList>
    </citation>
    <scope>NUCLEOTIDE SEQUENCE [LARGE SCALE GENOMIC DNA]</scope>
    <source>
        <strain evidence="1 2">DSM 18695</strain>
    </source>
</reference>
<gene>
    <name evidence="1" type="ORF">QO010_000893</name>
</gene>
<evidence type="ECO:0000313" key="2">
    <source>
        <dbReference type="Proteomes" id="UP001228905"/>
    </source>
</evidence>
<dbReference type="InterPro" id="IPR041916">
    <property type="entry name" value="Anti_sigma_zinc_sf"/>
</dbReference>
<dbReference type="Gene3D" id="1.10.10.1320">
    <property type="entry name" value="Anti-sigma factor, zinc-finger domain"/>
    <property type="match status" value="1"/>
</dbReference>
<dbReference type="Proteomes" id="UP001228905">
    <property type="component" value="Unassembled WGS sequence"/>
</dbReference>
<name>A0ABU0IMB6_9CAUL</name>
<dbReference type="EMBL" id="JAUSVS010000001">
    <property type="protein sequence ID" value="MDQ0463145.1"/>
    <property type="molecule type" value="Genomic_DNA"/>
</dbReference>
<accession>A0ABU0IMB6</accession>
<evidence type="ECO:0008006" key="3">
    <source>
        <dbReference type="Google" id="ProtNLM"/>
    </source>
</evidence>
<proteinExistence type="predicted"/>
<dbReference type="RefSeq" id="WP_307346531.1">
    <property type="nucleotide sequence ID" value="NZ_JAUSVS010000001.1"/>
</dbReference>
<keyword evidence="2" id="KW-1185">Reference proteome</keyword>
<evidence type="ECO:0000313" key="1">
    <source>
        <dbReference type="EMBL" id="MDQ0463145.1"/>
    </source>
</evidence>
<protein>
    <recommendedName>
        <fullName evidence="3">Anti-sigma factor</fullName>
    </recommendedName>
</protein>
<sequence length="240" mass="24712">MTISDDILIRYADGEVSADDRLLVEAALAADPAVAARLAAHQRLADKVRAAFAPAAEAPVPQALLDMLNKTDPPSADIGSTVVSLNQFRSRKVPAQPQWMAWAAMAACLVIGVTVGARLPGPGLVDRQQNARGALMAALDGQLASQPAQGEAVRVGVSFRKAGGAVCRTYTADSSAGLACRDGGKWKVMVAVAQAPATSSEFRTAGSETPPAVLEAMDSLIVGEPLDAAGEAAAKKAGWR</sequence>
<comment type="caution">
    <text evidence="1">The sequence shown here is derived from an EMBL/GenBank/DDBJ whole genome shotgun (WGS) entry which is preliminary data.</text>
</comment>